<dbReference type="EMBL" id="HF951689">
    <property type="protein sequence ID" value="CCW35538.1"/>
    <property type="molecule type" value="Genomic_DNA"/>
</dbReference>
<feature type="chain" id="PRO_5004496487" evidence="1">
    <location>
        <begin position="33"/>
        <end position="729"/>
    </location>
</feature>
<dbReference type="eggNOG" id="COG4447">
    <property type="taxonomic scope" value="Bacteria"/>
</dbReference>
<name>S0EUY5_CHTCT</name>
<accession>S0EUY5</accession>
<dbReference type="PANTHER" id="PTHR43739">
    <property type="entry name" value="XYLOGLUCANASE (EUROFUNG)"/>
    <property type="match status" value="1"/>
</dbReference>
<dbReference type="CDD" id="cd15482">
    <property type="entry name" value="Sialidase_non-viral"/>
    <property type="match status" value="1"/>
</dbReference>
<dbReference type="PANTHER" id="PTHR43739:SF5">
    <property type="entry name" value="EXO-ALPHA-SIALIDASE"/>
    <property type="match status" value="1"/>
</dbReference>
<gene>
    <name evidence="2" type="ORF">CCALI_01725</name>
</gene>
<dbReference type="InParanoid" id="S0EUY5"/>
<evidence type="ECO:0000313" key="2">
    <source>
        <dbReference type="EMBL" id="CCW35538.1"/>
    </source>
</evidence>
<keyword evidence="1" id="KW-0732">Signal</keyword>
<organism evidence="2 3">
    <name type="scientific">Chthonomonas calidirosea (strain DSM 23976 / ICMP 18418 / T49)</name>
    <dbReference type="NCBI Taxonomy" id="1303518"/>
    <lineage>
        <taxon>Bacteria</taxon>
        <taxon>Bacillati</taxon>
        <taxon>Armatimonadota</taxon>
        <taxon>Chthonomonadia</taxon>
        <taxon>Chthonomonadales</taxon>
        <taxon>Chthonomonadaceae</taxon>
        <taxon>Chthonomonas</taxon>
    </lineage>
</organism>
<sequence>MHPRFEQPRSKPLGLGRALLILCLLLPLEATSAPTDNTAWIPVPLITKTMRDSGVSPGGEGAQMIRTLVISQTDPNFLMMGTDVGGIYRTLDGGKHWQVCMVGWYARGGNYFAIDPRNADRVLGTGGNSNDFSDSNGLYLSTNRGASWQEVLPRKEGNDGNRISLAYDPSSYDSIKGFCKVAYFDTRDGGLYKTTDGGTIWTLVNADMGDMNVAVHPTKGFVYLAGSDAKHPGLYRSEDGGQSFQRLSAEPIYGICVILTRPNYIYIARKGGVFLSTDEGQSFHPVGKNIGLPTDVPILSIAVSPADPNEMSCLHGGQQWWEHYVYYSQDGGNMWHKPTWDNTLAFLPFTQPDMHCAYSPSDPRIVYSDALGGWVVRSTDGGATYHWWSNGENAVMVGSSFNFSPTAPGKLFTSFQDYNAAVTLDDGFTWTYCNVSGQGWGGFEYGGYTPDGQVMWSGDAPSWTGPRTLKISYDGGKTWQFAQTREGQKVVFAGADVSYSDPTNPSICFASNWRSTDRGRTWAPMQGCDGVYIANPLPPHQLFGKQGNAIVFSIDHGLTWHRVAEVPGGITDLAYDGKRHLFWVVSADRLKCLQSNGTLSEVELPKDQYGNVHAASVALDPGDPNNVYVGCRADLYACTNAVIASFDGGRTWQNLTVHTPLRNGLQPGGPHETQWLRVDPKTRMLWVGGQCYGFWKYPAPHAAVTLASRNHPKLISQARNRRLGWCSSR</sequence>
<reference evidence="3" key="1">
    <citation type="submission" date="2013-03" db="EMBL/GenBank/DDBJ databases">
        <title>Genome sequence of Chthonomonas calidirosea, the first sequenced genome from the Armatimonadetes phylum (formally candidate division OP10).</title>
        <authorList>
            <person name="Lee K.C.Y."/>
            <person name="Morgan X.C."/>
            <person name="Dunfield P.F."/>
            <person name="Tamas I."/>
            <person name="Houghton K.M."/>
            <person name="Vyssotski M."/>
            <person name="Ryan J.L.J."/>
            <person name="Lagutin K."/>
            <person name="McDonald I.R."/>
            <person name="Stott M.B."/>
        </authorList>
    </citation>
    <scope>NUCLEOTIDE SEQUENCE [LARGE SCALE GENOMIC DNA]</scope>
    <source>
        <strain evidence="3">DSM 23976 / ICMP 18418 / T49</strain>
    </source>
</reference>
<keyword evidence="3" id="KW-1185">Reference proteome</keyword>
<dbReference type="InterPro" id="IPR052025">
    <property type="entry name" value="Xyloglucanase_GH74"/>
</dbReference>
<dbReference type="HOGENOM" id="CLU_387741_0_0_0"/>
<dbReference type="Proteomes" id="UP000014227">
    <property type="component" value="Chromosome I"/>
</dbReference>
<evidence type="ECO:0000313" key="3">
    <source>
        <dbReference type="Proteomes" id="UP000014227"/>
    </source>
</evidence>
<dbReference type="SUPFAM" id="SSF110296">
    <property type="entry name" value="Oligoxyloglucan reducing end-specific cellobiohydrolase"/>
    <property type="match status" value="3"/>
</dbReference>
<dbReference type="GO" id="GO:0010411">
    <property type="term" value="P:xyloglucan metabolic process"/>
    <property type="evidence" value="ECO:0007669"/>
    <property type="project" value="TreeGrafter"/>
</dbReference>
<proteinExistence type="predicted"/>
<dbReference type="PATRIC" id="fig|1303518.3.peg.1780"/>
<feature type="signal peptide" evidence="1">
    <location>
        <begin position="1"/>
        <end position="32"/>
    </location>
</feature>
<dbReference type="KEGG" id="ccz:CCALI_01725"/>
<dbReference type="STRING" id="454171.CP488_02367"/>
<dbReference type="Gene3D" id="2.130.10.10">
    <property type="entry name" value="YVTN repeat-like/Quinoprotein amine dehydrogenase"/>
    <property type="match status" value="4"/>
</dbReference>
<dbReference type="InterPro" id="IPR015943">
    <property type="entry name" value="WD40/YVTN_repeat-like_dom_sf"/>
</dbReference>
<evidence type="ECO:0000256" key="1">
    <source>
        <dbReference type="SAM" id="SignalP"/>
    </source>
</evidence>
<dbReference type="AlphaFoldDB" id="S0EUY5"/>
<protein>
    <submittedName>
        <fullName evidence="2">Uncharacterized protein related to plant photosystem II stability/assembly factor</fullName>
    </submittedName>
</protein>